<organism evidence="14 15">
    <name type="scientific">Aquatica leii</name>
    <dbReference type="NCBI Taxonomy" id="1421715"/>
    <lineage>
        <taxon>Eukaryota</taxon>
        <taxon>Metazoa</taxon>
        <taxon>Ecdysozoa</taxon>
        <taxon>Arthropoda</taxon>
        <taxon>Hexapoda</taxon>
        <taxon>Insecta</taxon>
        <taxon>Pterygota</taxon>
        <taxon>Neoptera</taxon>
        <taxon>Endopterygota</taxon>
        <taxon>Coleoptera</taxon>
        <taxon>Polyphaga</taxon>
        <taxon>Elateriformia</taxon>
        <taxon>Elateroidea</taxon>
        <taxon>Lampyridae</taxon>
        <taxon>Luciolinae</taxon>
        <taxon>Aquatica</taxon>
    </lineage>
</organism>
<keyword evidence="9" id="KW-0067">ATP-binding</keyword>
<evidence type="ECO:0000256" key="7">
    <source>
        <dbReference type="ARBA" id="ARBA00022741"/>
    </source>
</evidence>
<dbReference type="GO" id="GO:0003919">
    <property type="term" value="F:FMN adenylyltransferase activity"/>
    <property type="evidence" value="ECO:0007669"/>
    <property type="project" value="UniProtKB-EC"/>
</dbReference>
<evidence type="ECO:0000256" key="2">
    <source>
        <dbReference type="ARBA" id="ARBA00012393"/>
    </source>
</evidence>
<comment type="caution">
    <text evidence="14">The sequence shown here is derived from an EMBL/GenBank/DDBJ whole genome shotgun (WGS) entry which is preliminary data.</text>
</comment>
<comment type="catalytic activity">
    <reaction evidence="12">
        <text>FMN + ATP + H(+) = FAD + diphosphate</text>
        <dbReference type="Rhea" id="RHEA:17237"/>
        <dbReference type="ChEBI" id="CHEBI:15378"/>
        <dbReference type="ChEBI" id="CHEBI:30616"/>
        <dbReference type="ChEBI" id="CHEBI:33019"/>
        <dbReference type="ChEBI" id="CHEBI:57692"/>
        <dbReference type="ChEBI" id="CHEBI:58210"/>
        <dbReference type="EC" id="2.7.7.2"/>
    </reaction>
</comment>
<accession>A0AAN7QC69</accession>
<protein>
    <recommendedName>
        <fullName evidence="2">FAD synthase</fullName>
        <ecNumber evidence="2">2.7.7.2</ecNumber>
    </recommendedName>
    <alternativeName>
        <fullName evidence="10">FAD pyrophosphorylase</fullName>
    </alternativeName>
    <alternativeName>
        <fullName evidence="11">FMN adenylyltransferase</fullName>
    </alternativeName>
</protein>
<reference evidence="15" key="1">
    <citation type="submission" date="2023-01" db="EMBL/GenBank/DDBJ databases">
        <title>Key to firefly adult light organ development and bioluminescence: homeobox transcription factors regulate luciferase expression and transportation to peroxisome.</title>
        <authorList>
            <person name="Fu X."/>
        </authorList>
    </citation>
    <scope>NUCLEOTIDE SEQUENCE [LARGE SCALE GENOMIC DNA]</scope>
</reference>
<dbReference type="GO" id="GO:0005524">
    <property type="term" value="F:ATP binding"/>
    <property type="evidence" value="ECO:0007669"/>
    <property type="project" value="UniProtKB-KW"/>
</dbReference>
<dbReference type="Proteomes" id="UP001353858">
    <property type="component" value="Unassembled WGS sequence"/>
</dbReference>
<keyword evidence="4" id="KW-0288">FMN</keyword>
<gene>
    <name evidence="14" type="ORF">RN001_014942</name>
</gene>
<evidence type="ECO:0000256" key="1">
    <source>
        <dbReference type="ARBA" id="ARBA00004726"/>
    </source>
</evidence>
<keyword evidence="5" id="KW-0808">Transferase</keyword>
<dbReference type="Pfam" id="PF01507">
    <property type="entry name" value="PAPS_reduct"/>
    <property type="match status" value="1"/>
</dbReference>
<dbReference type="CDD" id="cd23948">
    <property type="entry name" value="FAD_synthase"/>
    <property type="match status" value="1"/>
</dbReference>
<keyword evidence="7" id="KW-0547">Nucleotide-binding</keyword>
<dbReference type="PANTHER" id="PTHR23293:SF9">
    <property type="entry name" value="FAD SYNTHASE"/>
    <property type="match status" value="1"/>
</dbReference>
<evidence type="ECO:0000259" key="13">
    <source>
        <dbReference type="Pfam" id="PF01507"/>
    </source>
</evidence>
<evidence type="ECO:0000256" key="12">
    <source>
        <dbReference type="ARBA" id="ARBA00049494"/>
    </source>
</evidence>
<feature type="domain" description="Phosphoadenosine phosphosulphate reductase" evidence="13">
    <location>
        <begin position="241"/>
        <end position="395"/>
    </location>
</feature>
<dbReference type="GO" id="GO:0006747">
    <property type="term" value="P:FAD biosynthetic process"/>
    <property type="evidence" value="ECO:0007669"/>
    <property type="project" value="TreeGrafter"/>
</dbReference>
<evidence type="ECO:0000256" key="6">
    <source>
        <dbReference type="ARBA" id="ARBA00022695"/>
    </source>
</evidence>
<evidence type="ECO:0000256" key="8">
    <source>
        <dbReference type="ARBA" id="ARBA00022827"/>
    </source>
</evidence>
<evidence type="ECO:0000256" key="5">
    <source>
        <dbReference type="ARBA" id="ARBA00022679"/>
    </source>
</evidence>
<evidence type="ECO:0000313" key="15">
    <source>
        <dbReference type="Proteomes" id="UP001353858"/>
    </source>
</evidence>
<keyword evidence="15" id="KW-1185">Reference proteome</keyword>
<name>A0AAN7QC69_9COLE</name>
<evidence type="ECO:0000256" key="11">
    <source>
        <dbReference type="ARBA" id="ARBA00031871"/>
    </source>
</evidence>
<evidence type="ECO:0000256" key="9">
    <source>
        <dbReference type="ARBA" id="ARBA00022840"/>
    </source>
</evidence>
<dbReference type="AlphaFoldDB" id="A0AAN7QC69"/>
<dbReference type="InterPro" id="IPR002500">
    <property type="entry name" value="PAPS_reduct_dom"/>
</dbReference>
<evidence type="ECO:0000256" key="10">
    <source>
        <dbReference type="ARBA" id="ARBA00031145"/>
    </source>
</evidence>
<proteinExistence type="predicted"/>
<dbReference type="EMBL" id="JARPUR010000007">
    <property type="protein sequence ID" value="KAK4872913.1"/>
    <property type="molecule type" value="Genomic_DNA"/>
</dbReference>
<comment type="pathway">
    <text evidence="1">Cofactor biosynthesis; FAD biosynthesis; FAD from FMN: step 1/1.</text>
</comment>
<dbReference type="PANTHER" id="PTHR23293">
    <property type="entry name" value="FAD SYNTHETASE-RELATED FMN ADENYLYLTRANSFERASE"/>
    <property type="match status" value="1"/>
</dbReference>
<dbReference type="InterPro" id="IPR014729">
    <property type="entry name" value="Rossmann-like_a/b/a_fold"/>
</dbReference>
<dbReference type="SUPFAM" id="SSF52402">
    <property type="entry name" value="Adenine nucleotide alpha hydrolases-like"/>
    <property type="match status" value="1"/>
</dbReference>
<evidence type="ECO:0000256" key="4">
    <source>
        <dbReference type="ARBA" id="ARBA00022643"/>
    </source>
</evidence>
<keyword evidence="8" id="KW-0274">FAD</keyword>
<evidence type="ECO:0000256" key="3">
    <source>
        <dbReference type="ARBA" id="ARBA00022630"/>
    </source>
</evidence>
<evidence type="ECO:0000313" key="14">
    <source>
        <dbReference type="EMBL" id="KAK4872913.1"/>
    </source>
</evidence>
<sequence>MENEDKTSTDIDFIRENLQSINYNVSGTTIGYYEDLLIKELEHSVKYTDAVILFSDVGAPNSDILWQAISKVFHQTIVSNRRLKKLYGVKNAYETMYSKCLEHPGVPPVIYLQGVFVIDYKEFKSAFLNIVVPVLKNLNAKLLLTQLLIIDEVQNGKTLELLPHSDKVHVAYDGGCTLHLSSTSMSALLEYESSVTKMFRNIQRDVGSDISELVYNQRDLHIRHSVKCIEDCFKEYSPENVFVSFNGGKDCTVLLHLILGVLRRNYPNFSGKLFCLYIENSNPFEELNKFIEECRQYYNLDILKLNESIKDSLAFVLEDKPHMKGVFMGTRRTDPFSDHLKSFTMTDSNWPQIMRVSPLLDWHYSQIWDYLLLMKVPYCSLYDAGYTSLGNSTNTIPNPYLLVDNEQKKYLPAYKLLDGSKERSGRKT</sequence>
<keyword evidence="3" id="KW-0285">Flavoprotein</keyword>
<dbReference type="EC" id="2.7.7.2" evidence="2"/>
<keyword evidence="6" id="KW-0548">Nucleotidyltransferase</keyword>
<dbReference type="Gene3D" id="3.40.50.620">
    <property type="entry name" value="HUPs"/>
    <property type="match status" value="1"/>
</dbReference>